<dbReference type="OrthoDB" id="580842at2759"/>
<dbReference type="PANTHER" id="PTHR33085">
    <property type="entry name" value="OS12G0113100 PROTEIN-RELATED"/>
    <property type="match status" value="1"/>
</dbReference>
<protein>
    <submittedName>
        <fullName evidence="1">Uncharacterized protein</fullName>
    </submittedName>
</protein>
<proteinExistence type="predicted"/>
<dbReference type="InterPro" id="IPR012871">
    <property type="entry name" value="DUF1668_ORYSA"/>
</dbReference>
<organism evidence="1 2">
    <name type="scientific">Digitaria exilis</name>
    <dbReference type="NCBI Taxonomy" id="1010633"/>
    <lineage>
        <taxon>Eukaryota</taxon>
        <taxon>Viridiplantae</taxon>
        <taxon>Streptophyta</taxon>
        <taxon>Embryophyta</taxon>
        <taxon>Tracheophyta</taxon>
        <taxon>Spermatophyta</taxon>
        <taxon>Magnoliopsida</taxon>
        <taxon>Liliopsida</taxon>
        <taxon>Poales</taxon>
        <taxon>Poaceae</taxon>
        <taxon>PACMAD clade</taxon>
        <taxon>Panicoideae</taxon>
        <taxon>Panicodae</taxon>
        <taxon>Paniceae</taxon>
        <taxon>Anthephorinae</taxon>
        <taxon>Digitaria</taxon>
    </lineage>
</organism>
<name>A0A835CB20_9POAL</name>
<dbReference type="AlphaFoldDB" id="A0A835CB20"/>
<evidence type="ECO:0000313" key="2">
    <source>
        <dbReference type="Proteomes" id="UP000636709"/>
    </source>
</evidence>
<evidence type="ECO:0000313" key="1">
    <source>
        <dbReference type="EMBL" id="KAF8719274.1"/>
    </source>
</evidence>
<sequence length="368" mass="42118">MLLDNFNPGHSNTFALRRINMSGFFRPTRPPPSRSTVANNTAATTIEDARLPRPVITFEPPSSYYDFGTMKFMLFSRSTHGAKHDDDRIIGTDQRGNTLLYSTGSHTIRVMPTLNQPKRMCLSLTVGDSLYVMDRFPRASDTKCFETLFYGSASTTSDPFISMRQEWHWHSLPPPPYVFEKGYDYKLPYNIRSYTVVGHSDIWISGKDIGTYAFDTVSRAWTKIGDWVLPFDGHAEYIPEYNMWFGLSYDDNNLLCTSDLASAVSEHKPPLTRHVWEDDLKHPEDWVRGMAYAVHLGAGRFCVARFFQTPDEEPCDQCGGFISRESEKFAVLTGVEVERCGKAGRELRMVTHRSKRYRLENKLLDLVL</sequence>
<dbReference type="EMBL" id="JACEFO010001700">
    <property type="protein sequence ID" value="KAF8719274.1"/>
    <property type="molecule type" value="Genomic_DNA"/>
</dbReference>
<accession>A0A835CB20</accession>
<reference evidence="1" key="1">
    <citation type="submission" date="2020-07" db="EMBL/GenBank/DDBJ databases">
        <title>Genome sequence and genetic diversity analysis of an under-domesticated orphan crop, white fonio (Digitaria exilis).</title>
        <authorList>
            <person name="Bennetzen J.L."/>
            <person name="Chen S."/>
            <person name="Ma X."/>
            <person name="Wang X."/>
            <person name="Yssel A.E.J."/>
            <person name="Chaluvadi S.R."/>
            <person name="Johnson M."/>
            <person name="Gangashetty P."/>
            <person name="Hamidou F."/>
            <person name="Sanogo M.D."/>
            <person name="Zwaenepoel A."/>
            <person name="Wallace J."/>
            <person name="Van De Peer Y."/>
            <person name="Van Deynze A."/>
        </authorList>
    </citation>
    <scope>NUCLEOTIDE SEQUENCE</scope>
    <source>
        <tissue evidence="1">Leaves</tissue>
    </source>
</reference>
<keyword evidence="2" id="KW-1185">Reference proteome</keyword>
<dbReference type="Proteomes" id="UP000636709">
    <property type="component" value="Unassembled WGS sequence"/>
</dbReference>
<comment type="caution">
    <text evidence="1">The sequence shown here is derived from an EMBL/GenBank/DDBJ whole genome shotgun (WGS) entry which is preliminary data.</text>
</comment>
<dbReference type="Pfam" id="PF07893">
    <property type="entry name" value="DUF1668"/>
    <property type="match status" value="1"/>
</dbReference>
<gene>
    <name evidence="1" type="ORF">HU200_023973</name>
</gene>
<dbReference type="PANTHER" id="PTHR33085:SF88">
    <property type="entry name" value="OS08G0165000 PROTEIN"/>
    <property type="match status" value="1"/>
</dbReference>